<keyword evidence="4" id="KW-1185">Reference proteome</keyword>
<feature type="compositionally biased region" description="Basic and acidic residues" evidence="2">
    <location>
        <begin position="99"/>
        <end position="109"/>
    </location>
</feature>
<organism evidence="4 5">
    <name type="scientific">Salvelinus namaycush</name>
    <name type="common">Lake trout</name>
    <name type="synonym">Salmo namaycush</name>
    <dbReference type="NCBI Taxonomy" id="8040"/>
    <lineage>
        <taxon>Eukaryota</taxon>
        <taxon>Metazoa</taxon>
        <taxon>Chordata</taxon>
        <taxon>Craniata</taxon>
        <taxon>Vertebrata</taxon>
        <taxon>Euteleostomi</taxon>
        <taxon>Actinopterygii</taxon>
        <taxon>Neopterygii</taxon>
        <taxon>Teleostei</taxon>
        <taxon>Protacanthopterygii</taxon>
        <taxon>Salmoniformes</taxon>
        <taxon>Salmonidae</taxon>
        <taxon>Salmoninae</taxon>
        <taxon>Salvelinus</taxon>
    </lineage>
</organism>
<dbReference type="RefSeq" id="XP_038857954.1">
    <property type="nucleotide sequence ID" value="XM_039002026.1"/>
</dbReference>
<dbReference type="PANTHER" id="PTHR31108:SF6">
    <property type="entry name" value="TUMOR PROTEIN P63-REGULATED GENE 1 PROTEIN"/>
    <property type="match status" value="1"/>
</dbReference>
<comment type="similarity">
    <text evidence="1">Belongs to the TPRG1 family.</text>
</comment>
<evidence type="ECO:0000259" key="3">
    <source>
        <dbReference type="PROSITE" id="PS51791"/>
    </source>
</evidence>
<proteinExistence type="inferred from homology"/>
<accession>A0A8U1ELU4</accession>
<dbReference type="InterPro" id="IPR040242">
    <property type="entry name" value="TPRG1-like"/>
</dbReference>
<dbReference type="SUPFAM" id="SSF81995">
    <property type="entry name" value="beta-sandwich domain of Sec23/24"/>
    <property type="match status" value="1"/>
</dbReference>
<dbReference type="Proteomes" id="UP000808372">
    <property type="component" value="Chromosome 10"/>
</dbReference>
<name>A0A8U1ELU4_SALNM</name>
<dbReference type="PROSITE" id="PS51791">
    <property type="entry name" value="HSAC2"/>
    <property type="match status" value="1"/>
</dbReference>
<feature type="region of interest" description="Disordered" evidence="2">
    <location>
        <begin position="1"/>
        <end position="133"/>
    </location>
</feature>
<feature type="domain" description="HSac2" evidence="3">
    <location>
        <begin position="148"/>
        <end position="319"/>
    </location>
</feature>
<dbReference type="InterPro" id="IPR034753">
    <property type="entry name" value="hSac2"/>
</dbReference>
<dbReference type="AlphaFoldDB" id="A0A8U1ELU4"/>
<evidence type="ECO:0000313" key="6">
    <source>
        <dbReference type="RefSeq" id="XP_038857954.1"/>
    </source>
</evidence>
<evidence type="ECO:0000313" key="4">
    <source>
        <dbReference type="Proteomes" id="UP000808372"/>
    </source>
</evidence>
<dbReference type="KEGG" id="snh:120054574"/>
<dbReference type="InterPro" id="IPR022158">
    <property type="entry name" value="Inositol_phosphatase"/>
</dbReference>
<dbReference type="CTD" id="285386"/>
<reference evidence="5 6" key="1">
    <citation type="submission" date="2025-04" db="UniProtKB">
        <authorList>
            <consortium name="RefSeq"/>
        </authorList>
    </citation>
    <scope>IDENTIFICATION</scope>
    <source>
        <tissue evidence="5 6">White muscle</tissue>
    </source>
</reference>
<evidence type="ECO:0000256" key="2">
    <source>
        <dbReference type="SAM" id="MobiDB-lite"/>
    </source>
</evidence>
<protein>
    <submittedName>
        <fullName evidence="5 6">Tumor protein p63-regulated gene 1 protein</fullName>
    </submittedName>
</protein>
<dbReference type="Pfam" id="PF12456">
    <property type="entry name" value="hSac2"/>
    <property type="match status" value="1"/>
</dbReference>
<sequence>MSEGKTVTFKDVELEPPELGPETQSSSHLDPTQTSPQPQSQPDPQSIQPPQSQPDPQSNQPPQSQPDPQSNQLPQSNQPHQSPQSKSPQSQSPQVPESGHPEVETEERGSAAPTPDTGAGARDGAGPGAKGNRWTSALNQFKLKRFFVLRPGTLDQALEDIKALINQEDGAVHGVWLMAEVDHWNNEKERVVLITDTSLLVCKYDFVMLNIEQIQKIPLNFIDRISHGNFSFPQRSLLTREGEGVRVFWDRLREPSFSSRWNPFATDYPFCTFTYHPVRNIDHSFTALCDIQSFREQLTEAAQKAHLKTPVPGKANGVLVLNQPLLIEAYVGLMSYIGNQNKLGYSLARGNVGF</sequence>
<feature type="compositionally biased region" description="Polar residues" evidence="2">
    <location>
        <begin position="22"/>
        <end position="32"/>
    </location>
</feature>
<evidence type="ECO:0000256" key="1">
    <source>
        <dbReference type="ARBA" id="ARBA00009163"/>
    </source>
</evidence>
<dbReference type="GeneID" id="120054574"/>
<dbReference type="RefSeq" id="XP_038857953.1">
    <property type="nucleotide sequence ID" value="XM_039002025.1"/>
</dbReference>
<dbReference type="PANTHER" id="PTHR31108">
    <property type="entry name" value="TUMOR PROTEIN P63-REGULATED GENE 1-LIKE PROTEIN"/>
    <property type="match status" value="1"/>
</dbReference>
<evidence type="ECO:0000313" key="5">
    <source>
        <dbReference type="RefSeq" id="XP_038857953.1"/>
    </source>
</evidence>
<gene>
    <name evidence="5 6" type="primary">tprg1</name>
</gene>
<feature type="compositionally biased region" description="Low complexity" evidence="2">
    <location>
        <begin position="33"/>
        <end position="98"/>
    </location>
</feature>
<dbReference type="GO" id="GO:0005737">
    <property type="term" value="C:cytoplasm"/>
    <property type="evidence" value="ECO:0007669"/>
    <property type="project" value="TreeGrafter"/>
</dbReference>